<keyword evidence="9" id="KW-1185">Reference proteome</keyword>
<feature type="transmembrane region" description="Helical" evidence="6">
    <location>
        <begin position="51"/>
        <end position="70"/>
    </location>
</feature>
<name>A0A7Z7PR68_9BACT</name>
<dbReference type="PANTHER" id="PTHR30619">
    <property type="entry name" value="DNA INTERNALIZATION/COMPETENCE PROTEIN COMEC/REC2"/>
    <property type="match status" value="1"/>
</dbReference>
<feature type="transmembrane region" description="Helical" evidence="6">
    <location>
        <begin position="12"/>
        <end position="39"/>
    </location>
</feature>
<dbReference type="NCBIfam" id="TIGR00360">
    <property type="entry name" value="ComEC_N-term"/>
    <property type="match status" value="1"/>
</dbReference>
<evidence type="ECO:0000256" key="5">
    <source>
        <dbReference type="ARBA" id="ARBA00023136"/>
    </source>
</evidence>
<feature type="transmembrane region" description="Helical" evidence="6">
    <location>
        <begin position="239"/>
        <end position="272"/>
    </location>
</feature>
<dbReference type="PANTHER" id="PTHR30619:SF7">
    <property type="entry name" value="BETA-LACTAMASE DOMAIN PROTEIN"/>
    <property type="match status" value="1"/>
</dbReference>
<organism evidence="8 9">
    <name type="scientific">Mesotoga infera</name>
    <dbReference type="NCBI Taxonomy" id="1236046"/>
    <lineage>
        <taxon>Bacteria</taxon>
        <taxon>Thermotogati</taxon>
        <taxon>Thermotogota</taxon>
        <taxon>Thermotogae</taxon>
        <taxon>Kosmotogales</taxon>
        <taxon>Kosmotogaceae</taxon>
        <taxon>Mesotoga</taxon>
    </lineage>
</organism>
<evidence type="ECO:0000256" key="1">
    <source>
        <dbReference type="ARBA" id="ARBA00004651"/>
    </source>
</evidence>
<evidence type="ECO:0000256" key="4">
    <source>
        <dbReference type="ARBA" id="ARBA00022989"/>
    </source>
</evidence>
<feature type="transmembrane region" description="Helical" evidence="6">
    <location>
        <begin position="284"/>
        <end position="300"/>
    </location>
</feature>
<feature type="transmembrane region" description="Helical" evidence="6">
    <location>
        <begin position="424"/>
        <end position="444"/>
    </location>
</feature>
<feature type="transmembrane region" description="Helical" evidence="6">
    <location>
        <begin position="206"/>
        <end position="227"/>
    </location>
</feature>
<feature type="domain" description="ComEC/Rec2-related protein" evidence="7">
    <location>
        <begin position="186"/>
        <end position="436"/>
    </location>
</feature>
<evidence type="ECO:0000256" key="3">
    <source>
        <dbReference type="ARBA" id="ARBA00022692"/>
    </source>
</evidence>
<dbReference type="InterPro" id="IPR052159">
    <property type="entry name" value="Competence_DNA_uptake"/>
</dbReference>
<evidence type="ECO:0000256" key="2">
    <source>
        <dbReference type="ARBA" id="ARBA00022475"/>
    </source>
</evidence>
<dbReference type="InterPro" id="IPR004477">
    <property type="entry name" value="ComEC_N"/>
</dbReference>
<reference evidence="8 9" key="1">
    <citation type="submission" date="2017-01" db="EMBL/GenBank/DDBJ databases">
        <authorList>
            <person name="Erauso G."/>
        </authorList>
    </citation>
    <scope>NUCLEOTIDE SEQUENCE [LARGE SCALE GENOMIC DNA]</scope>
    <source>
        <strain evidence="8">MESINF1</strain>
    </source>
</reference>
<dbReference type="KEGG" id="minf:MESINF_1762"/>
<keyword evidence="3 6" id="KW-0812">Transmembrane</keyword>
<feature type="transmembrane region" description="Helical" evidence="6">
    <location>
        <begin position="331"/>
        <end position="350"/>
    </location>
</feature>
<sequence length="448" mass="49510">MKGNTEFPLIYYLFAMILGGLLVFTAFSSPAATIALLALSTAAFLISQRSVNRFLWLAFFVAGSSLQVIVPRNFEPGNVEYTGYVTRGGTGLVEASEGKILINGNWFSLRDTVQIRLSKSSEELYTGQIIWAAGKMEVRSIFPLYIIDSSADGHFDRFRLLSLPGRYSRDKLKKYGLLDTMACSVFLGDKRSMESNTKNEISDLGVAHLFAVSGLHIGMMYLFANYALSRFLLGRRTKLILSASLIFLYTMATGPSISAMRSFLMLAIYSFFRFIDYRQHPLNVLGLTGIIMTLSQPSIVASISFQLSFFATAMLLIFLPVFTGYNLMFQAFMTGVIAQIAIVPLSLNVFGTLSVASIPLTILMVPLFIIPSYIGVISLMIFDALNLSPICDFLAGALKQLSKIFVISTETISGLIPVMRLEGVAAYLVSLSLLFCVFFSLWHFGHKP</sequence>
<dbReference type="RefSeq" id="WP_231936683.1">
    <property type="nucleotide sequence ID" value="NZ_LS974202.1"/>
</dbReference>
<keyword evidence="5 6" id="KW-0472">Membrane</keyword>
<comment type="subcellular location">
    <subcellularLocation>
        <location evidence="1">Cell membrane</location>
        <topology evidence="1">Multi-pass membrane protein</topology>
    </subcellularLocation>
</comment>
<dbReference type="AlphaFoldDB" id="A0A7Z7PR68"/>
<evidence type="ECO:0000256" key="6">
    <source>
        <dbReference type="SAM" id="Phobius"/>
    </source>
</evidence>
<evidence type="ECO:0000313" key="8">
    <source>
        <dbReference type="EMBL" id="SSC13206.1"/>
    </source>
</evidence>
<keyword evidence="4 6" id="KW-1133">Transmembrane helix</keyword>
<dbReference type="Pfam" id="PF03772">
    <property type="entry name" value="Competence"/>
    <property type="match status" value="1"/>
</dbReference>
<feature type="transmembrane region" description="Helical" evidence="6">
    <location>
        <begin position="307"/>
        <end position="325"/>
    </location>
</feature>
<feature type="transmembrane region" description="Helical" evidence="6">
    <location>
        <begin position="362"/>
        <end position="382"/>
    </location>
</feature>
<gene>
    <name evidence="8" type="ORF">MESINF_1762</name>
</gene>
<proteinExistence type="predicted"/>
<dbReference type="GO" id="GO:0005886">
    <property type="term" value="C:plasma membrane"/>
    <property type="evidence" value="ECO:0007669"/>
    <property type="project" value="UniProtKB-SubCell"/>
</dbReference>
<dbReference type="Proteomes" id="UP000250796">
    <property type="component" value="Chromosome MESINF"/>
</dbReference>
<accession>A0A7Z7PR68</accession>
<evidence type="ECO:0000313" key="9">
    <source>
        <dbReference type="Proteomes" id="UP000250796"/>
    </source>
</evidence>
<dbReference type="EMBL" id="LS974202">
    <property type="protein sequence ID" value="SSC13206.1"/>
    <property type="molecule type" value="Genomic_DNA"/>
</dbReference>
<keyword evidence="2" id="KW-1003">Cell membrane</keyword>
<evidence type="ECO:0000259" key="7">
    <source>
        <dbReference type="Pfam" id="PF03772"/>
    </source>
</evidence>
<protein>
    <submittedName>
        <fullName evidence="8">ComEC/Rec2-related protein</fullName>
    </submittedName>
</protein>